<protein>
    <submittedName>
        <fullName evidence="1">Uncharacterized protein</fullName>
    </submittedName>
</protein>
<gene>
    <name evidence="1" type="ORF">MGAL_10B068671</name>
</gene>
<proteinExistence type="predicted"/>
<dbReference type="AlphaFoldDB" id="A0A8B6EM67"/>
<dbReference type="EMBL" id="UYJE01005251">
    <property type="protein sequence ID" value="VDI35567.1"/>
    <property type="molecule type" value="Genomic_DNA"/>
</dbReference>
<keyword evidence="2" id="KW-1185">Reference proteome</keyword>
<dbReference type="OrthoDB" id="10448215at2759"/>
<evidence type="ECO:0000313" key="1">
    <source>
        <dbReference type="EMBL" id="VDI35567.1"/>
    </source>
</evidence>
<organism evidence="1 2">
    <name type="scientific">Mytilus galloprovincialis</name>
    <name type="common">Mediterranean mussel</name>
    <dbReference type="NCBI Taxonomy" id="29158"/>
    <lineage>
        <taxon>Eukaryota</taxon>
        <taxon>Metazoa</taxon>
        <taxon>Spiralia</taxon>
        <taxon>Lophotrochozoa</taxon>
        <taxon>Mollusca</taxon>
        <taxon>Bivalvia</taxon>
        <taxon>Autobranchia</taxon>
        <taxon>Pteriomorphia</taxon>
        <taxon>Mytilida</taxon>
        <taxon>Mytiloidea</taxon>
        <taxon>Mytilidae</taxon>
        <taxon>Mytilinae</taxon>
        <taxon>Mytilus</taxon>
    </lineage>
</organism>
<accession>A0A8B6EM67</accession>
<reference evidence="1" key="1">
    <citation type="submission" date="2018-11" db="EMBL/GenBank/DDBJ databases">
        <authorList>
            <person name="Alioto T."/>
            <person name="Alioto T."/>
        </authorList>
    </citation>
    <scope>NUCLEOTIDE SEQUENCE</scope>
</reference>
<evidence type="ECO:0000313" key="2">
    <source>
        <dbReference type="Proteomes" id="UP000596742"/>
    </source>
</evidence>
<name>A0A8B6EM67_MYTGA</name>
<sequence>MLIIVDLQTSMRSRNAANVPGHLMKHQQSTKWGRCKHGRQQPQRNDVRGRPLSSWTCKSSIISSNALLLKTQPTNISKANAFCDAELNRRSSDNRRKKTILTDQMWVIIV</sequence>
<dbReference type="Proteomes" id="UP000596742">
    <property type="component" value="Unassembled WGS sequence"/>
</dbReference>
<comment type="caution">
    <text evidence="1">The sequence shown here is derived from an EMBL/GenBank/DDBJ whole genome shotgun (WGS) entry which is preliminary data.</text>
</comment>